<evidence type="ECO:0000313" key="2">
    <source>
        <dbReference type="Proteomes" id="UP001239111"/>
    </source>
</evidence>
<evidence type="ECO:0000313" key="1">
    <source>
        <dbReference type="EMBL" id="KAJ8666719.1"/>
    </source>
</evidence>
<organism evidence="1 2">
    <name type="scientific">Eretmocerus hayati</name>
    <dbReference type="NCBI Taxonomy" id="131215"/>
    <lineage>
        <taxon>Eukaryota</taxon>
        <taxon>Metazoa</taxon>
        <taxon>Ecdysozoa</taxon>
        <taxon>Arthropoda</taxon>
        <taxon>Hexapoda</taxon>
        <taxon>Insecta</taxon>
        <taxon>Pterygota</taxon>
        <taxon>Neoptera</taxon>
        <taxon>Endopterygota</taxon>
        <taxon>Hymenoptera</taxon>
        <taxon>Apocrita</taxon>
        <taxon>Proctotrupomorpha</taxon>
        <taxon>Chalcidoidea</taxon>
        <taxon>Aphelinidae</taxon>
        <taxon>Aphelininae</taxon>
        <taxon>Eretmocerus</taxon>
    </lineage>
</organism>
<dbReference type="Proteomes" id="UP001239111">
    <property type="component" value="Chromosome 4"/>
</dbReference>
<accession>A0ACC2N6P0</accession>
<protein>
    <submittedName>
        <fullName evidence="1">Uncharacterized protein</fullName>
    </submittedName>
</protein>
<name>A0ACC2N6P0_9HYME</name>
<dbReference type="EMBL" id="CM056744">
    <property type="protein sequence ID" value="KAJ8666719.1"/>
    <property type="molecule type" value="Genomic_DNA"/>
</dbReference>
<proteinExistence type="predicted"/>
<sequence length="168" mass="18430">MDGTDAEFRESFAPGVTVADGRCEVVLANWDRVKLPGPSSGDSTGAGDETSIESKIDGTGAGFDFLIDPSRFRVFFLTLGKMETTGVSSAVHLDRTIHEKEILKVGIFYHKPGSVFDKEVNVDQGERKYVRTSGTFEPLPAQCVQEGYACPNLSDHQNTSHIYYSFRA</sequence>
<reference evidence="1" key="1">
    <citation type="submission" date="2023-04" db="EMBL/GenBank/DDBJ databases">
        <title>A chromosome-level genome assembly of the parasitoid wasp Eretmocerus hayati.</title>
        <authorList>
            <person name="Zhong Y."/>
            <person name="Liu S."/>
            <person name="Liu Y."/>
        </authorList>
    </citation>
    <scope>NUCLEOTIDE SEQUENCE</scope>
    <source>
        <strain evidence="1">ZJU_SS_LIU_2023</strain>
    </source>
</reference>
<keyword evidence="2" id="KW-1185">Reference proteome</keyword>
<comment type="caution">
    <text evidence="1">The sequence shown here is derived from an EMBL/GenBank/DDBJ whole genome shotgun (WGS) entry which is preliminary data.</text>
</comment>
<gene>
    <name evidence="1" type="ORF">QAD02_008381</name>
</gene>